<evidence type="ECO:0008006" key="5">
    <source>
        <dbReference type="Google" id="ProtNLM"/>
    </source>
</evidence>
<keyword evidence="4" id="KW-1185">Reference proteome</keyword>
<evidence type="ECO:0000256" key="2">
    <source>
        <dbReference type="SAM" id="SignalP"/>
    </source>
</evidence>
<protein>
    <recommendedName>
        <fullName evidence="5">Lipocalin-like domain-containing protein</fullName>
    </recommendedName>
</protein>
<dbReference type="Proteomes" id="UP000460626">
    <property type="component" value="Unassembled WGS sequence"/>
</dbReference>
<evidence type="ECO:0000313" key="4">
    <source>
        <dbReference type="Proteomes" id="UP000460626"/>
    </source>
</evidence>
<evidence type="ECO:0000313" key="3">
    <source>
        <dbReference type="EMBL" id="MXO93198.1"/>
    </source>
</evidence>
<dbReference type="OrthoDB" id="7433207at2"/>
<accession>A0A844ZZQ2</accession>
<dbReference type="EMBL" id="WTYH01000001">
    <property type="protein sequence ID" value="MXO93198.1"/>
    <property type="molecule type" value="Genomic_DNA"/>
</dbReference>
<gene>
    <name evidence="3" type="ORF">GRI62_06200</name>
</gene>
<evidence type="ECO:0000256" key="1">
    <source>
        <dbReference type="SAM" id="MobiDB-lite"/>
    </source>
</evidence>
<reference evidence="3 4" key="1">
    <citation type="submission" date="2019-12" db="EMBL/GenBank/DDBJ databases">
        <title>Genomic-based taxomic classification of the family Erythrobacteraceae.</title>
        <authorList>
            <person name="Xu L."/>
        </authorList>
    </citation>
    <scope>NUCLEOTIDE SEQUENCE [LARGE SCALE GENOMIC DNA]</scope>
    <source>
        <strain evidence="3 4">RC4-10-4</strain>
    </source>
</reference>
<feature type="chain" id="PRO_5032849696" description="Lipocalin-like domain-containing protein" evidence="2">
    <location>
        <begin position="22"/>
        <end position="186"/>
    </location>
</feature>
<name>A0A844ZZQ2_9SPHN</name>
<dbReference type="PROSITE" id="PS51257">
    <property type="entry name" value="PROKAR_LIPOPROTEIN"/>
    <property type="match status" value="1"/>
</dbReference>
<feature type="region of interest" description="Disordered" evidence="1">
    <location>
        <begin position="29"/>
        <end position="59"/>
    </location>
</feature>
<organism evidence="3 4">
    <name type="scientific">Aurantiacibacter arachoides</name>
    <dbReference type="NCBI Taxonomy" id="1850444"/>
    <lineage>
        <taxon>Bacteria</taxon>
        <taxon>Pseudomonadati</taxon>
        <taxon>Pseudomonadota</taxon>
        <taxon>Alphaproteobacteria</taxon>
        <taxon>Sphingomonadales</taxon>
        <taxon>Erythrobacteraceae</taxon>
        <taxon>Aurantiacibacter</taxon>
    </lineage>
</organism>
<feature type="signal peptide" evidence="2">
    <location>
        <begin position="1"/>
        <end position="21"/>
    </location>
</feature>
<keyword evidence="2" id="KW-0732">Signal</keyword>
<feature type="compositionally biased region" description="Polar residues" evidence="1">
    <location>
        <begin position="31"/>
        <end position="41"/>
    </location>
</feature>
<dbReference type="AlphaFoldDB" id="A0A844ZZQ2"/>
<dbReference type="RefSeq" id="WP_131452499.1">
    <property type="nucleotide sequence ID" value="NZ_BMJK01000001.1"/>
</dbReference>
<proteinExistence type="predicted"/>
<comment type="caution">
    <text evidence="3">The sequence shown here is derived from an EMBL/GenBank/DDBJ whole genome shotgun (WGS) entry which is preliminary data.</text>
</comment>
<sequence>MNRSRYLLAVTMLLAAACSDAAENGAGAVQTVEQPASSPTTAAVEPAQSEPSARPAPGEPVEAAIYGRWDVTSARLTNPDGPVQAYGDDELRAIEAFELVIERGGIRWSGPALSGGGPAYSAFAAACDTPEPRPSGSDGGLSLMCADGTAFGPPPGNAQPALRLDGNDALTVRWFDGVTLELERAS</sequence>